<feature type="region of interest" description="Disordered" evidence="1">
    <location>
        <begin position="1"/>
        <end position="25"/>
    </location>
</feature>
<gene>
    <name evidence="2" type="ORF">JDV02_007773</name>
</gene>
<dbReference type="AlphaFoldDB" id="A0A9Q8QNT1"/>
<name>A0A9Q8QNT1_9HYPO</name>
<dbReference type="KEGG" id="ptkz:JDV02_007773"/>
<evidence type="ECO:0000256" key="1">
    <source>
        <dbReference type="SAM" id="MobiDB-lite"/>
    </source>
</evidence>
<dbReference type="Proteomes" id="UP000829364">
    <property type="component" value="Chromosome 7"/>
</dbReference>
<proteinExistence type="predicted"/>
<keyword evidence="3" id="KW-1185">Reference proteome</keyword>
<organism evidence="2 3">
    <name type="scientific">Purpureocillium takamizusanense</name>
    <dbReference type="NCBI Taxonomy" id="2060973"/>
    <lineage>
        <taxon>Eukaryota</taxon>
        <taxon>Fungi</taxon>
        <taxon>Dikarya</taxon>
        <taxon>Ascomycota</taxon>
        <taxon>Pezizomycotina</taxon>
        <taxon>Sordariomycetes</taxon>
        <taxon>Hypocreomycetidae</taxon>
        <taxon>Hypocreales</taxon>
        <taxon>Ophiocordycipitaceae</taxon>
        <taxon>Purpureocillium</taxon>
    </lineage>
</organism>
<sequence>MVPLARASSTPPRMRSNLGSNSRRPKKALPRFTIIIIIIICGKRHKTRFYPTTGQDCDRSAKGDSAPRSRISPTLCNMSRTACGILDGQCKLSLELTTRCILGTTAAGQECQAIQGLREPTTGLRNCA</sequence>
<evidence type="ECO:0000313" key="2">
    <source>
        <dbReference type="EMBL" id="UNI21817.1"/>
    </source>
</evidence>
<protein>
    <submittedName>
        <fullName evidence="2">Uncharacterized protein</fullName>
    </submittedName>
</protein>
<dbReference type="GeneID" id="72069721"/>
<reference evidence="2" key="1">
    <citation type="submission" date="2021-11" db="EMBL/GenBank/DDBJ databases">
        <title>Purpureocillium_takamizusanense_genome.</title>
        <authorList>
            <person name="Nguyen N.-H."/>
        </authorList>
    </citation>
    <scope>NUCLEOTIDE SEQUENCE</scope>
    <source>
        <strain evidence="2">PT3</strain>
    </source>
</reference>
<evidence type="ECO:0000313" key="3">
    <source>
        <dbReference type="Proteomes" id="UP000829364"/>
    </source>
</evidence>
<dbReference type="RefSeq" id="XP_047845298.1">
    <property type="nucleotide sequence ID" value="XM_047989299.1"/>
</dbReference>
<feature type="compositionally biased region" description="Polar residues" evidence="1">
    <location>
        <begin position="7"/>
        <end position="22"/>
    </location>
</feature>
<accession>A0A9Q8QNT1</accession>
<dbReference type="EMBL" id="CP086360">
    <property type="protein sequence ID" value="UNI21817.1"/>
    <property type="molecule type" value="Genomic_DNA"/>
</dbReference>